<dbReference type="Proteomes" id="UP000037600">
    <property type="component" value="Unassembled WGS sequence"/>
</dbReference>
<evidence type="ECO:0000256" key="1">
    <source>
        <dbReference type="SAM" id="Phobius"/>
    </source>
</evidence>
<keyword evidence="3" id="KW-1185">Reference proteome</keyword>
<accession>A0A0J8GYE3</accession>
<proteinExistence type="predicted"/>
<gene>
    <name evidence="2" type="ORF">XM47_06995</name>
</gene>
<dbReference type="AlphaFoldDB" id="A0A0J8GYE3"/>
<keyword evidence="1" id="KW-0812">Transmembrane</keyword>
<evidence type="ECO:0000313" key="3">
    <source>
        <dbReference type="Proteomes" id="UP000037600"/>
    </source>
</evidence>
<protein>
    <submittedName>
        <fullName evidence="2">Uncharacterized protein</fullName>
    </submittedName>
</protein>
<dbReference type="STRING" id="1513271.XM47_06995"/>
<sequence length="105" mass="12522">MQGSELIWLALLLFMLTTLVIFLSVSKQSIKLPKQFIITDNFTIIIEQESYEFKNPCFYWRSYFLLSFVRSNLPLQSHKYRFLLLAPDSLTTTEQARLRRVLKRL</sequence>
<dbReference type="EMBL" id="LAZL01000009">
    <property type="protein sequence ID" value="KMT65748.1"/>
    <property type="molecule type" value="Genomic_DNA"/>
</dbReference>
<feature type="transmembrane region" description="Helical" evidence="1">
    <location>
        <begin position="6"/>
        <end position="25"/>
    </location>
</feature>
<organism evidence="2 3">
    <name type="scientific">Catenovulum maritimum</name>
    <dbReference type="NCBI Taxonomy" id="1513271"/>
    <lineage>
        <taxon>Bacteria</taxon>
        <taxon>Pseudomonadati</taxon>
        <taxon>Pseudomonadota</taxon>
        <taxon>Gammaproteobacteria</taxon>
        <taxon>Alteromonadales</taxon>
        <taxon>Alteromonadaceae</taxon>
        <taxon>Catenovulum</taxon>
    </lineage>
</organism>
<evidence type="ECO:0000313" key="2">
    <source>
        <dbReference type="EMBL" id="KMT65748.1"/>
    </source>
</evidence>
<name>A0A0J8GYE3_9ALTE</name>
<keyword evidence="1" id="KW-1133">Transmembrane helix</keyword>
<reference evidence="2 3" key="1">
    <citation type="submission" date="2015-04" db="EMBL/GenBank/DDBJ databases">
        <title>Draft Genome Sequence of the Novel Agar-Digesting Marine Bacterium Q1.</title>
        <authorList>
            <person name="Li Y."/>
            <person name="Li D."/>
            <person name="Chen G."/>
            <person name="Du Z."/>
        </authorList>
    </citation>
    <scope>NUCLEOTIDE SEQUENCE [LARGE SCALE GENOMIC DNA]</scope>
    <source>
        <strain evidence="2 3">Q1</strain>
    </source>
</reference>
<comment type="caution">
    <text evidence="2">The sequence shown here is derived from an EMBL/GenBank/DDBJ whole genome shotgun (WGS) entry which is preliminary data.</text>
</comment>
<keyword evidence="1" id="KW-0472">Membrane</keyword>